<dbReference type="CTD" id="91056"/>
<gene>
    <name evidence="3" type="primary">AP5B1</name>
</gene>
<reference evidence="3" key="1">
    <citation type="submission" date="2025-08" db="UniProtKB">
        <authorList>
            <consortium name="RefSeq"/>
        </authorList>
    </citation>
    <scope>IDENTIFICATION</scope>
</reference>
<dbReference type="Pfam" id="PF21588">
    <property type="entry name" value="AP5B1_middle"/>
    <property type="match status" value="1"/>
</dbReference>
<evidence type="ECO:0000313" key="3">
    <source>
        <dbReference type="RefSeq" id="XP_025049343.1"/>
    </source>
</evidence>
<protein>
    <submittedName>
        <fullName evidence="3">AP-5 complex subunit beta-1</fullName>
    </submittedName>
</protein>
<sequence length="259" mass="27193">MNLAVSPGLADRLELLAAPGETKELRSVLSPLLEASALLSPVAQAHVLWQLAQAVGVIRTQSPAVFKAPLVRLFGTAHAALLHASLRLKALFTASLFTAEDEAFLLRRLVALAGHPALPSPLRLFYLDCLLCFPENRPLGSEGVPVLLTPRLAASLVPSIFQDPGTVRARCHLFSLVCLENPGPEAERGVGVLFEQLLALAGVVVGWGAAARGGASDGGPTAPSQHASSQGPQLYVLAAIPSCPDAMRQDALSEDEGPW</sequence>
<dbReference type="PANTHER" id="PTHR34033:SF1">
    <property type="entry name" value="AP-5 COMPLEX SUBUNIT BETA-1"/>
    <property type="match status" value="1"/>
</dbReference>
<evidence type="ECO:0000313" key="2">
    <source>
        <dbReference type="Proteomes" id="UP000189705"/>
    </source>
</evidence>
<organism evidence="2 3">
    <name type="scientific">Alligator sinensis</name>
    <name type="common">Chinese alligator</name>
    <dbReference type="NCBI Taxonomy" id="38654"/>
    <lineage>
        <taxon>Eukaryota</taxon>
        <taxon>Metazoa</taxon>
        <taxon>Chordata</taxon>
        <taxon>Craniata</taxon>
        <taxon>Vertebrata</taxon>
        <taxon>Euteleostomi</taxon>
        <taxon>Archelosauria</taxon>
        <taxon>Archosauria</taxon>
        <taxon>Crocodylia</taxon>
        <taxon>Alligatoridae</taxon>
        <taxon>Alligatorinae</taxon>
        <taxon>Alligator</taxon>
    </lineage>
</organism>
<dbReference type="InterPro" id="IPR038741">
    <property type="entry name" value="AP5B1"/>
</dbReference>
<proteinExistence type="predicted"/>
<keyword evidence="2" id="KW-1185">Reference proteome</keyword>
<name>A0A3Q0FUF6_ALLSI</name>
<dbReference type="GeneID" id="112548277"/>
<dbReference type="GO" id="GO:0030119">
    <property type="term" value="C:AP-type membrane coat adaptor complex"/>
    <property type="evidence" value="ECO:0007669"/>
    <property type="project" value="TreeGrafter"/>
</dbReference>
<feature type="domain" description="AP5B1 middle" evidence="1">
    <location>
        <begin position="21"/>
        <end position="206"/>
    </location>
</feature>
<dbReference type="RefSeq" id="XP_025049343.1">
    <property type="nucleotide sequence ID" value="XM_025193558.1"/>
</dbReference>
<dbReference type="KEGG" id="asn:112548277"/>
<dbReference type="PANTHER" id="PTHR34033">
    <property type="entry name" value="AP-5 COMPLEX SUBUNIT BETA-1"/>
    <property type="match status" value="1"/>
</dbReference>
<dbReference type="GO" id="GO:0005765">
    <property type="term" value="C:lysosomal membrane"/>
    <property type="evidence" value="ECO:0007669"/>
    <property type="project" value="TreeGrafter"/>
</dbReference>
<accession>A0A3Q0FUF6</accession>
<dbReference type="GO" id="GO:0016197">
    <property type="term" value="P:endosomal transport"/>
    <property type="evidence" value="ECO:0007669"/>
    <property type="project" value="InterPro"/>
</dbReference>
<dbReference type="InParanoid" id="A0A3Q0FUF6"/>
<dbReference type="InterPro" id="IPR048979">
    <property type="entry name" value="AP5B1_middle"/>
</dbReference>
<dbReference type="AlphaFoldDB" id="A0A3Q0FUF6"/>
<dbReference type="Proteomes" id="UP000189705">
    <property type="component" value="Unplaced"/>
</dbReference>
<evidence type="ECO:0000259" key="1">
    <source>
        <dbReference type="Pfam" id="PF21588"/>
    </source>
</evidence>